<organism evidence="2 3">
    <name type="scientific">Pannus brasiliensis CCIBt3594</name>
    <dbReference type="NCBI Taxonomy" id="1427578"/>
    <lineage>
        <taxon>Bacteria</taxon>
        <taxon>Bacillati</taxon>
        <taxon>Cyanobacteriota</taxon>
        <taxon>Cyanophyceae</taxon>
        <taxon>Oscillatoriophycideae</taxon>
        <taxon>Chroococcales</taxon>
        <taxon>Microcystaceae</taxon>
        <taxon>Pannus</taxon>
    </lineage>
</organism>
<accession>A0AAW9QEG6</accession>
<sequence>MTERFSPEFGNKTYREKREKAGSSRSGILAGKPDRTAKTLPEPRYKVEFV</sequence>
<comment type="caution">
    <text evidence="2">The sequence shown here is derived from an EMBL/GenBank/DDBJ whole genome shotgun (WGS) entry which is preliminary data.</text>
</comment>
<dbReference type="Proteomes" id="UP001328733">
    <property type="component" value="Unassembled WGS sequence"/>
</dbReference>
<dbReference type="EMBL" id="JBAFSM010000001">
    <property type="protein sequence ID" value="MEG3435523.1"/>
    <property type="molecule type" value="Genomic_DNA"/>
</dbReference>
<feature type="compositionally biased region" description="Basic and acidic residues" evidence="1">
    <location>
        <begin position="32"/>
        <end position="50"/>
    </location>
</feature>
<evidence type="ECO:0000313" key="3">
    <source>
        <dbReference type="Proteomes" id="UP001328733"/>
    </source>
</evidence>
<gene>
    <name evidence="2" type="ORF">V0288_00180</name>
</gene>
<proteinExistence type="predicted"/>
<feature type="region of interest" description="Disordered" evidence="1">
    <location>
        <begin position="1"/>
        <end position="50"/>
    </location>
</feature>
<evidence type="ECO:0000256" key="1">
    <source>
        <dbReference type="SAM" id="MobiDB-lite"/>
    </source>
</evidence>
<name>A0AAW9QEG6_9CHRO</name>
<protein>
    <submittedName>
        <fullName evidence="2">Uncharacterized protein</fullName>
    </submittedName>
</protein>
<evidence type="ECO:0000313" key="2">
    <source>
        <dbReference type="EMBL" id="MEG3435523.1"/>
    </source>
</evidence>
<reference evidence="2 3" key="1">
    <citation type="submission" date="2024-01" db="EMBL/GenBank/DDBJ databases">
        <title>Genomic insights into the taxonomy and metabolism of the cyanobacterium Pannus brasiliensis CCIBt3594.</title>
        <authorList>
            <person name="Machado M."/>
            <person name="Botero N.B."/>
            <person name="Andreote A.P.D."/>
            <person name="Feitosa A.M.T."/>
            <person name="Popin R."/>
            <person name="Sivonen K."/>
            <person name="Fiore M.F."/>
        </authorList>
    </citation>
    <scope>NUCLEOTIDE SEQUENCE [LARGE SCALE GENOMIC DNA]</scope>
    <source>
        <strain evidence="2 3">CCIBt3594</strain>
    </source>
</reference>
<feature type="compositionally biased region" description="Basic and acidic residues" evidence="1">
    <location>
        <begin position="13"/>
        <end position="22"/>
    </location>
</feature>
<dbReference type="AlphaFoldDB" id="A0AAW9QEG6"/>
<keyword evidence="3" id="KW-1185">Reference proteome</keyword>
<dbReference type="RefSeq" id="WP_332862973.1">
    <property type="nucleotide sequence ID" value="NZ_JBAFSM010000001.1"/>
</dbReference>